<dbReference type="SUPFAM" id="SSF50978">
    <property type="entry name" value="WD40 repeat-like"/>
    <property type="match status" value="1"/>
</dbReference>
<dbReference type="InterPro" id="IPR019775">
    <property type="entry name" value="WD40_repeat_CS"/>
</dbReference>
<organism evidence="6">
    <name type="scientific">Zea mays</name>
    <name type="common">Maize</name>
    <dbReference type="NCBI Taxonomy" id="4577"/>
    <lineage>
        <taxon>Eukaryota</taxon>
        <taxon>Viridiplantae</taxon>
        <taxon>Streptophyta</taxon>
        <taxon>Embryophyta</taxon>
        <taxon>Tracheophyta</taxon>
        <taxon>Spermatophyta</taxon>
        <taxon>Magnoliopsida</taxon>
        <taxon>Liliopsida</taxon>
        <taxon>Poales</taxon>
        <taxon>Poaceae</taxon>
        <taxon>PACMAD clade</taxon>
        <taxon>Panicoideae</taxon>
        <taxon>Andropogonodae</taxon>
        <taxon>Andropogoneae</taxon>
        <taxon>Tripsacinae</taxon>
        <taxon>Zea</taxon>
    </lineage>
</organism>
<dbReference type="PANTHER" id="PTHR44489">
    <property type="match status" value="1"/>
</dbReference>
<keyword evidence="4" id="KW-0472">Membrane</keyword>
<dbReference type="InterPro" id="IPR001680">
    <property type="entry name" value="WD40_rpt"/>
</dbReference>
<keyword evidence="2" id="KW-0677">Repeat</keyword>
<dbReference type="PANTHER" id="PTHR44489:SF8">
    <property type="entry name" value="ZINC FINGER CCCH DOMAIN-CONTAINING PROTEIN 59"/>
    <property type="match status" value="1"/>
</dbReference>
<dbReference type="InterPro" id="IPR044715">
    <property type="entry name" value="WDR86-like"/>
</dbReference>
<dbReference type="SUPFAM" id="SSF52821">
    <property type="entry name" value="Rhodanese/Cell cycle control phosphatase"/>
    <property type="match status" value="1"/>
</dbReference>
<dbReference type="PROSITE" id="PS50206">
    <property type="entry name" value="RHODANESE_3"/>
    <property type="match status" value="1"/>
</dbReference>
<dbReference type="PROSITE" id="PS00678">
    <property type="entry name" value="WD_REPEATS_1"/>
    <property type="match status" value="1"/>
</dbReference>
<keyword evidence="1 3" id="KW-0853">WD repeat</keyword>
<dbReference type="ExpressionAtlas" id="A0A3L6FBV6">
    <property type="expression patterns" value="baseline and differential"/>
</dbReference>
<comment type="caution">
    <text evidence="6">The sequence shown here is derived from an EMBL/GenBank/DDBJ whole genome shotgun (WGS) entry which is preliminary data.</text>
</comment>
<dbReference type="InterPro" id="IPR015943">
    <property type="entry name" value="WD40/YVTN_repeat-like_dom_sf"/>
</dbReference>
<dbReference type="EMBL" id="NCVQ01000005">
    <property type="protein sequence ID" value="PWZ29791.1"/>
    <property type="molecule type" value="Genomic_DNA"/>
</dbReference>
<evidence type="ECO:0000259" key="5">
    <source>
        <dbReference type="PROSITE" id="PS50206"/>
    </source>
</evidence>
<dbReference type="InterPro" id="IPR001763">
    <property type="entry name" value="Rhodanese-like_dom"/>
</dbReference>
<dbReference type="InterPro" id="IPR036873">
    <property type="entry name" value="Rhodanese-like_dom_sf"/>
</dbReference>
<dbReference type="Proteomes" id="UP000251960">
    <property type="component" value="Chromosome 4"/>
</dbReference>
<dbReference type="InterPro" id="IPR036322">
    <property type="entry name" value="WD40_repeat_dom_sf"/>
</dbReference>
<reference evidence="6" key="1">
    <citation type="journal article" date="2018" name="Nat. Genet.">
        <title>Extensive intraspecific gene order and gene structural variations between Mo17 and other maize genomes.</title>
        <authorList>
            <person name="Sun S."/>
            <person name="Zhou Y."/>
            <person name="Chen J."/>
            <person name="Shi J."/>
            <person name="Zhao H."/>
            <person name="Zhao H."/>
            <person name="Song W."/>
            <person name="Zhang M."/>
            <person name="Cui Y."/>
            <person name="Dong X."/>
            <person name="Liu H."/>
            <person name="Ma X."/>
            <person name="Jiao Y."/>
            <person name="Wang B."/>
            <person name="Wei X."/>
            <person name="Stein J.C."/>
            <person name="Glaubitz J.C."/>
            <person name="Lu F."/>
            <person name="Yu G."/>
            <person name="Liang C."/>
            <person name="Fengler K."/>
            <person name="Li B."/>
            <person name="Rafalski A."/>
            <person name="Schnable P.S."/>
            <person name="Ware D.H."/>
            <person name="Buckler E.S."/>
            <person name="Lai J."/>
        </authorList>
    </citation>
    <scope>NUCLEOTIDE SEQUENCE [LARGE SCALE GENOMIC DNA]</scope>
    <source>
        <tissue evidence="6">Seedling</tissue>
    </source>
</reference>
<dbReference type="Pfam" id="PF00400">
    <property type="entry name" value="WD40"/>
    <property type="match status" value="2"/>
</dbReference>
<dbReference type="PROSITE" id="PS50082">
    <property type="entry name" value="WD_REPEATS_2"/>
    <property type="match status" value="1"/>
</dbReference>
<dbReference type="Gene3D" id="3.40.250.10">
    <property type="entry name" value="Rhodanese-like domain"/>
    <property type="match status" value="1"/>
</dbReference>
<evidence type="ECO:0000256" key="4">
    <source>
        <dbReference type="SAM" id="Phobius"/>
    </source>
</evidence>
<evidence type="ECO:0000256" key="3">
    <source>
        <dbReference type="PROSITE-ProRule" id="PRU00221"/>
    </source>
</evidence>
<dbReference type="PROSITE" id="PS50294">
    <property type="entry name" value="WD_REPEATS_REGION"/>
    <property type="match status" value="1"/>
</dbReference>
<evidence type="ECO:0000313" key="6">
    <source>
        <dbReference type="EMBL" id="PWZ29791.1"/>
    </source>
</evidence>
<keyword evidence="4" id="KW-1133">Transmembrane helix</keyword>
<feature type="domain" description="Rhodanese" evidence="5">
    <location>
        <begin position="178"/>
        <end position="245"/>
    </location>
</feature>
<sequence length="245" mass="27039">MGTHWNSKVCGGDILILVRVHLYFVLCMVTLRGDFAWYKAWNTKTGMKLRFQGPSSLVCSMAITNEMLFAGTGDGRIMASRFPAKDSNTEPVLILSGHQRPVISLSISARRLYSGSLDKTIKAWDLTTRQCVQTLSEHKAVVTSVLCWDEKLLSCSLDKTVKLWTLSESGNLQVKYAHAEENVAHIPGALFFDVDGISDRTSSLPHMLPSEKAFSVAVSALGIYNKDGIVVYDGKGLFSAACVWW</sequence>
<feature type="transmembrane region" description="Helical" evidence="4">
    <location>
        <begin position="20"/>
        <end position="38"/>
    </location>
</feature>
<gene>
    <name evidence="6" type="primary">Os02g0677700_2</name>
    <name evidence="6" type="ORF">Zm00014a_015800</name>
</gene>
<dbReference type="AlphaFoldDB" id="A0A3L6FBV6"/>
<evidence type="ECO:0000256" key="1">
    <source>
        <dbReference type="ARBA" id="ARBA00022574"/>
    </source>
</evidence>
<keyword evidence="4" id="KW-0812">Transmembrane</keyword>
<feature type="repeat" description="WD" evidence="3">
    <location>
        <begin position="95"/>
        <end position="134"/>
    </location>
</feature>
<name>A0A3L6FBV6_MAIZE</name>
<evidence type="ECO:0000256" key="2">
    <source>
        <dbReference type="ARBA" id="ARBA00022737"/>
    </source>
</evidence>
<proteinExistence type="predicted"/>
<protein>
    <submittedName>
        <fullName evidence="6">Zinc finger CCCH domain-containing protein 17</fullName>
    </submittedName>
</protein>
<accession>A0A3L6FBV6</accession>
<dbReference type="SMART" id="SM00320">
    <property type="entry name" value="WD40"/>
    <property type="match status" value="3"/>
</dbReference>
<dbReference type="Gene3D" id="2.130.10.10">
    <property type="entry name" value="YVTN repeat-like/Quinoprotein amine dehydrogenase"/>
    <property type="match status" value="1"/>
</dbReference>